<accession>A0A9P4GD26</accession>
<evidence type="ECO:0000313" key="2">
    <source>
        <dbReference type="Proteomes" id="UP000800039"/>
    </source>
</evidence>
<dbReference type="GO" id="GO:0000400">
    <property type="term" value="F:four-way junction DNA binding"/>
    <property type="evidence" value="ECO:0007669"/>
    <property type="project" value="TreeGrafter"/>
</dbReference>
<dbReference type="PANTHER" id="PTHR46644:SF2">
    <property type="entry name" value="DNA REPAIR PROTEIN XRCC2"/>
    <property type="match status" value="1"/>
</dbReference>
<evidence type="ECO:0000313" key="1">
    <source>
        <dbReference type="EMBL" id="KAF1843116.1"/>
    </source>
</evidence>
<dbReference type="GO" id="GO:0042148">
    <property type="term" value="P:DNA strand invasion"/>
    <property type="evidence" value="ECO:0007669"/>
    <property type="project" value="TreeGrafter"/>
</dbReference>
<keyword evidence="2" id="KW-1185">Reference proteome</keyword>
<proteinExistence type="predicted"/>
<dbReference type="GO" id="GO:0005815">
    <property type="term" value="C:microtubule organizing center"/>
    <property type="evidence" value="ECO:0007669"/>
    <property type="project" value="TreeGrafter"/>
</dbReference>
<reference evidence="1" key="1">
    <citation type="submission" date="2020-01" db="EMBL/GenBank/DDBJ databases">
        <authorList>
            <consortium name="DOE Joint Genome Institute"/>
            <person name="Haridas S."/>
            <person name="Albert R."/>
            <person name="Binder M."/>
            <person name="Bloem J."/>
            <person name="Labutti K."/>
            <person name="Salamov A."/>
            <person name="Andreopoulos B."/>
            <person name="Baker S.E."/>
            <person name="Barry K."/>
            <person name="Bills G."/>
            <person name="Bluhm B.H."/>
            <person name="Cannon C."/>
            <person name="Castanera R."/>
            <person name="Culley D.E."/>
            <person name="Daum C."/>
            <person name="Ezra D."/>
            <person name="Gonzalez J.B."/>
            <person name="Henrissat B."/>
            <person name="Kuo A."/>
            <person name="Liang C."/>
            <person name="Lipzen A."/>
            <person name="Lutzoni F."/>
            <person name="Magnuson J."/>
            <person name="Mondo S."/>
            <person name="Nolan M."/>
            <person name="Ohm R."/>
            <person name="Pangilinan J."/>
            <person name="Park H.-J."/>
            <person name="Ramirez L."/>
            <person name="Alfaro M."/>
            <person name="Sun H."/>
            <person name="Tritt A."/>
            <person name="Yoshinaga Y."/>
            <person name="Zwiers L.-H."/>
            <person name="Turgeon B.G."/>
            <person name="Goodwin S.B."/>
            <person name="Spatafora J.W."/>
            <person name="Crous P.W."/>
            <person name="Grigoriev I.V."/>
        </authorList>
    </citation>
    <scope>NUCLEOTIDE SEQUENCE</scope>
    <source>
        <strain evidence="1">CBS 394.84</strain>
    </source>
</reference>
<dbReference type="PANTHER" id="PTHR46644">
    <property type="entry name" value="DNA REPAIR PROTEIN XRCC2"/>
    <property type="match status" value="1"/>
</dbReference>
<dbReference type="GeneID" id="63843992"/>
<dbReference type="SUPFAM" id="SSF52540">
    <property type="entry name" value="P-loop containing nucleoside triphosphate hydrolases"/>
    <property type="match status" value="1"/>
</dbReference>
<dbReference type="AlphaFoldDB" id="A0A9P4GD26"/>
<sequence>MNDDVGVRKLGEKLLGEVEVEDLSSVLQSVRELNIRKNDSEYNQTTLRSSFFGIPELDALFPRQLNPILELVSPPEAHHASGAGKTSLLYLIISHAIFPSYFAPSIALGGQNAAIILFDPLNHFSVSRLANVMLNLLKTKVHAAGQTMTARTRADMKTLVKRSMQHIHIFRPQSWPSLLSTLHTLPDYLFNKDKHESTHRHIHSIILEDIDTFTWAIRNSSQSGQTNPLSTASTRLASTLQNLSARFSNATILTSHSTSPTSFRPALPTSWPLQLQQRALPEGARQTGARVDTAAHSTAAAMVTRLAIRRVEVLKFAPAISVEEAEAERQQRWEVVSRARFECWKVGVGVKDGEGFLFSVGRRGVVVERSEGNLG</sequence>
<dbReference type="OrthoDB" id="420422at2759"/>
<dbReference type="InterPro" id="IPR027417">
    <property type="entry name" value="P-loop_NTPase"/>
</dbReference>
<organism evidence="1 2">
    <name type="scientific">Cucurbitaria berberidis CBS 394.84</name>
    <dbReference type="NCBI Taxonomy" id="1168544"/>
    <lineage>
        <taxon>Eukaryota</taxon>
        <taxon>Fungi</taxon>
        <taxon>Dikarya</taxon>
        <taxon>Ascomycota</taxon>
        <taxon>Pezizomycotina</taxon>
        <taxon>Dothideomycetes</taxon>
        <taxon>Pleosporomycetidae</taxon>
        <taxon>Pleosporales</taxon>
        <taxon>Pleosporineae</taxon>
        <taxon>Cucurbitariaceae</taxon>
        <taxon>Cucurbitaria</taxon>
    </lineage>
</organism>
<dbReference type="GO" id="GO:0033063">
    <property type="term" value="C:Rad51B-Rad51C-Rad51D-XRCC2 complex"/>
    <property type="evidence" value="ECO:0007669"/>
    <property type="project" value="InterPro"/>
</dbReference>
<evidence type="ECO:0008006" key="3">
    <source>
        <dbReference type="Google" id="ProtNLM"/>
    </source>
</evidence>
<dbReference type="Gene3D" id="3.40.50.300">
    <property type="entry name" value="P-loop containing nucleotide triphosphate hydrolases"/>
    <property type="match status" value="1"/>
</dbReference>
<dbReference type="GO" id="GO:0000724">
    <property type="term" value="P:double-strand break repair via homologous recombination"/>
    <property type="evidence" value="ECO:0007669"/>
    <property type="project" value="InterPro"/>
</dbReference>
<comment type="caution">
    <text evidence="1">The sequence shown here is derived from an EMBL/GenBank/DDBJ whole genome shotgun (WGS) entry which is preliminary data.</text>
</comment>
<gene>
    <name evidence="1" type="ORF">K460DRAFT_139779</name>
</gene>
<dbReference type="InterPro" id="IPR030547">
    <property type="entry name" value="XRCC2"/>
</dbReference>
<dbReference type="RefSeq" id="XP_040785679.1">
    <property type="nucleotide sequence ID" value="XM_040926740.1"/>
</dbReference>
<dbReference type="EMBL" id="ML976617">
    <property type="protein sequence ID" value="KAF1843116.1"/>
    <property type="molecule type" value="Genomic_DNA"/>
</dbReference>
<protein>
    <recommendedName>
        <fullName evidence="3">DNA recombination and repair protein Rad51-like C-terminal domain-containing protein</fullName>
    </recommendedName>
</protein>
<dbReference type="Proteomes" id="UP000800039">
    <property type="component" value="Unassembled WGS sequence"/>
</dbReference>
<dbReference type="GO" id="GO:0005657">
    <property type="term" value="C:replication fork"/>
    <property type="evidence" value="ECO:0007669"/>
    <property type="project" value="InterPro"/>
</dbReference>
<name>A0A9P4GD26_9PLEO</name>